<dbReference type="EMBL" id="JAUEPP010000001">
    <property type="protein sequence ID" value="KAK3355421.1"/>
    <property type="molecule type" value="Genomic_DNA"/>
</dbReference>
<dbReference type="Proteomes" id="UP001278500">
    <property type="component" value="Unassembled WGS sequence"/>
</dbReference>
<dbReference type="AlphaFoldDB" id="A0AAE0JPQ8"/>
<evidence type="ECO:0000313" key="2">
    <source>
        <dbReference type="EMBL" id="KAK3355421.1"/>
    </source>
</evidence>
<dbReference type="RefSeq" id="XP_062686799.1">
    <property type="nucleotide sequence ID" value="XM_062827310.1"/>
</dbReference>
<reference evidence="2" key="2">
    <citation type="submission" date="2023-06" db="EMBL/GenBank/DDBJ databases">
        <authorList>
            <consortium name="Lawrence Berkeley National Laboratory"/>
            <person name="Haridas S."/>
            <person name="Hensen N."/>
            <person name="Bonometti L."/>
            <person name="Westerberg I."/>
            <person name="Brannstrom I.O."/>
            <person name="Guillou S."/>
            <person name="Cros-Aarteil S."/>
            <person name="Calhoun S."/>
            <person name="Kuo A."/>
            <person name="Mondo S."/>
            <person name="Pangilinan J."/>
            <person name="Riley R."/>
            <person name="Labutti K."/>
            <person name="Andreopoulos B."/>
            <person name="Lipzen A."/>
            <person name="Chen C."/>
            <person name="Yanf M."/>
            <person name="Daum C."/>
            <person name="Ng V."/>
            <person name="Clum A."/>
            <person name="Steindorff A."/>
            <person name="Ohm R."/>
            <person name="Martin F."/>
            <person name="Silar P."/>
            <person name="Natvig D."/>
            <person name="Lalanne C."/>
            <person name="Gautier V."/>
            <person name="Ament-Velasquez S.L."/>
            <person name="Kruys A."/>
            <person name="Hutchinson M.I."/>
            <person name="Powell A.J."/>
            <person name="Barry K."/>
            <person name="Miller A.N."/>
            <person name="Grigoriev I.V."/>
            <person name="Debuchy R."/>
            <person name="Gladieux P."/>
            <person name="Thoren M.H."/>
            <person name="Johannesson H."/>
        </authorList>
    </citation>
    <scope>NUCLEOTIDE SEQUENCE</scope>
    <source>
        <strain evidence="2">CBS 560.94</strain>
    </source>
</reference>
<accession>A0AAE0JPQ8</accession>
<dbReference type="PANTHER" id="PTHR36847">
    <property type="entry name" value="AMIDOLIGASE ENZYME"/>
    <property type="match status" value="1"/>
</dbReference>
<proteinExistence type="predicted"/>
<evidence type="ECO:0000256" key="1">
    <source>
        <dbReference type="SAM" id="MobiDB-lite"/>
    </source>
</evidence>
<protein>
    <submittedName>
        <fullName evidence="2">Amidoligase enzyme-domain-containing protein</fullName>
    </submittedName>
</protein>
<name>A0AAE0JPQ8_9PEZI</name>
<comment type="caution">
    <text evidence="2">The sequence shown here is derived from an EMBL/GenBank/DDBJ whole genome shotgun (WGS) entry which is preliminary data.</text>
</comment>
<sequence length="421" mass="48502">MPHATTPSVSSDGSARSRHHHRDRDHRRHSMVYFEEPELKQFRFCAELTLLIRSRRADHRSSESLEDEILYSLTNEGIKSQILSDYPYDHATHTHTPSYKVWTITSDHSIQSKPTEYKHAMKFVSPLFRFSSFNTWVQHFESFMQVLNRDFETTSTHECSTSIHLAPIDPEHPEWSRSDIRALSKSILYFESCLDAVMPLYRRTSVFAKSNRHNKQMANLTMAECFSHLDSVKRRKDMAAHMVRCDPNSSTGRALGQRSDFPHSGYRWNFLNLVHNKSRGTIEFRQPPGSTTPGEAITWIILAVCFAQVACAKGDSLRPKERPNTQALGDWVHREAVRASVPSEHRRKLRQLFDDAMPVVVSDSKKADLGLVVTVEPPITVHDKHGLIWREKGERNVAMEKFDGFFVEPMLSRLRDSSSRL</sequence>
<dbReference type="GeneID" id="87864464"/>
<feature type="region of interest" description="Disordered" evidence="1">
    <location>
        <begin position="1"/>
        <end position="29"/>
    </location>
</feature>
<gene>
    <name evidence="2" type="ORF">B0H65DRAFT_47544</name>
</gene>
<feature type="compositionally biased region" description="Basic residues" evidence="1">
    <location>
        <begin position="16"/>
        <end position="29"/>
    </location>
</feature>
<dbReference type="InterPro" id="IPR022025">
    <property type="entry name" value="Amidoligase_2"/>
</dbReference>
<dbReference type="Pfam" id="PF12224">
    <property type="entry name" value="Amidoligase_2"/>
    <property type="match status" value="1"/>
</dbReference>
<organism evidence="2 3">
    <name type="scientific">Neurospora tetraspora</name>
    <dbReference type="NCBI Taxonomy" id="94610"/>
    <lineage>
        <taxon>Eukaryota</taxon>
        <taxon>Fungi</taxon>
        <taxon>Dikarya</taxon>
        <taxon>Ascomycota</taxon>
        <taxon>Pezizomycotina</taxon>
        <taxon>Sordariomycetes</taxon>
        <taxon>Sordariomycetidae</taxon>
        <taxon>Sordariales</taxon>
        <taxon>Sordariaceae</taxon>
        <taxon>Neurospora</taxon>
    </lineage>
</organism>
<reference evidence="2" key="1">
    <citation type="journal article" date="2023" name="Mol. Phylogenet. Evol.">
        <title>Genome-scale phylogeny and comparative genomics of the fungal order Sordariales.</title>
        <authorList>
            <person name="Hensen N."/>
            <person name="Bonometti L."/>
            <person name="Westerberg I."/>
            <person name="Brannstrom I.O."/>
            <person name="Guillou S."/>
            <person name="Cros-Aarteil S."/>
            <person name="Calhoun S."/>
            <person name="Haridas S."/>
            <person name="Kuo A."/>
            <person name="Mondo S."/>
            <person name="Pangilinan J."/>
            <person name="Riley R."/>
            <person name="LaButti K."/>
            <person name="Andreopoulos B."/>
            <person name="Lipzen A."/>
            <person name="Chen C."/>
            <person name="Yan M."/>
            <person name="Daum C."/>
            <person name="Ng V."/>
            <person name="Clum A."/>
            <person name="Steindorff A."/>
            <person name="Ohm R.A."/>
            <person name="Martin F."/>
            <person name="Silar P."/>
            <person name="Natvig D.O."/>
            <person name="Lalanne C."/>
            <person name="Gautier V."/>
            <person name="Ament-Velasquez S.L."/>
            <person name="Kruys A."/>
            <person name="Hutchinson M.I."/>
            <person name="Powell A.J."/>
            <person name="Barry K."/>
            <person name="Miller A.N."/>
            <person name="Grigoriev I.V."/>
            <person name="Debuchy R."/>
            <person name="Gladieux P."/>
            <person name="Hiltunen Thoren M."/>
            <person name="Johannesson H."/>
        </authorList>
    </citation>
    <scope>NUCLEOTIDE SEQUENCE</scope>
    <source>
        <strain evidence="2">CBS 560.94</strain>
    </source>
</reference>
<keyword evidence="3" id="KW-1185">Reference proteome</keyword>
<evidence type="ECO:0000313" key="3">
    <source>
        <dbReference type="Proteomes" id="UP001278500"/>
    </source>
</evidence>
<dbReference type="PANTHER" id="PTHR36847:SF1">
    <property type="entry name" value="AMIDOLIGASE ENZYME"/>
    <property type="match status" value="1"/>
</dbReference>